<name>A0AAV9U427_9PEZI</name>
<feature type="region of interest" description="Disordered" evidence="1">
    <location>
        <begin position="1"/>
        <end position="55"/>
    </location>
</feature>
<feature type="region of interest" description="Disordered" evidence="1">
    <location>
        <begin position="71"/>
        <end position="91"/>
    </location>
</feature>
<feature type="compositionally biased region" description="Low complexity" evidence="1">
    <location>
        <begin position="73"/>
        <end position="83"/>
    </location>
</feature>
<reference evidence="2 3" key="1">
    <citation type="submission" date="2019-10" db="EMBL/GenBank/DDBJ databases">
        <authorList>
            <person name="Palmer J.M."/>
        </authorList>
    </citation>
    <scope>NUCLEOTIDE SEQUENCE [LARGE SCALE GENOMIC DNA]</scope>
    <source>
        <strain evidence="2 3">TWF696</strain>
    </source>
</reference>
<feature type="compositionally biased region" description="Basic and acidic residues" evidence="1">
    <location>
        <begin position="307"/>
        <end position="322"/>
    </location>
</feature>
<feature type="compositionally biased region" description="Polar residues" evidence="1">
    <location>
        <begin position="133"/>
        <end position="144"/>
    </location>
</feature>
<feature type="compositionally biased region" description="Polar residues" evidence="1">
    <location>
        <begin position="170"/>
        <end position="200"/>
    </location>
</feature>
<organism evidence="2 3">
    <name type="scientific">Orbilia brochopaga</name>
    <dbReference type="NCBI Taxonomy" id="3140254"/>
    <lineage>
        <taxon>Eukaryota</taxon>
        <taxon>Fungi</taxon>
        <taxon>Dikarya</taxon>
        <taxon>Ascomycota</taxon>
        <taxon>Pezizomycotina</taxon>
        <taxon>Orbiliomycetes</taxon>
        <taxon>Orbiliales</taxon>
        <taxon>Orbiliaceae</taxon>
        <taxon>Orbilia</taxon>
    </lineage>
</organism>
<gene>
    <name evidence="2" type="ORF">TWF696_002729</name>
</gene>
<feature type="compositionally biased region" description="Low complexity" evidence="1">
    <location>
        <begin position="282"/>
        <end position="295"/>
    </location>
</feature>
<accession>A0AAV9U427</accession>
<proteinExistence type="predicted"/>
<evidence type="ECO:0000313" key="3">
    <source>
        <dbReference type="Proteomes" id="UP001375240"/>
    </source>
</evidence>
<feature type="compositionally biased region" description="Polar residues" evidence="1">
    <location>
        <begin position="113"/>
        <end position="125"/>
    </location>
</feature>
<dbReference type="Proteomes" id="UP001375240">
    <property type="component" value="Unassembled WGS sequence"/>
</dbReference>
<feature type="compositionally biased region" description="Low complexity" evidence="1">
    <location>
        <begin position="8"/>
        <end position="20"/>
    </location>
</feature>
<keyword evidence="3" id="KW-1185">Reference proteome</keyword>
<comment type="caution">
    <text evidence="2">The sequence shown here is derived from an EMBL/GenBank/DDBJ whole genome shotgun (WGS) entry which is preliminary data.</text>
</comment>
<feature type="compositionally biased region" description="Basic and acidic residues" evidence="1">
    <location>
        <begin position="238"/>
        <end position="258"/>
    </location>
</feature>
<sequence length="740" mass="80272">MSFLRALSSDSLTGSSKSVSAQASQPGSNASFTSHQNNHQQNHTSASTGGSHRRHHAKALLHPMSLLLRRRSGQSNSNSESPSGMYGVARELPDDFDPGIIYGTRHPDWSFPRRSSTQPVNNILHSGNGVQGRLSSSTGDGPSRQTKDTRPENTYSRKRQALFTEHFSDLETTPSSLNQPDKPSDQWQSHYSDAQGQKHVTVSCEATRAPANVSVIEDGHLQSSSNDSPNNRGTTGLSDEHESSTQIGSKKDSVHAQESETEEQPRIPSQNSEPPLDPLHNSSRFSFEASSAADSVRNEELTLSDNLIKDSKYRFQVDRRSQSTDAGSFGSDDIQSITSEDLRDEASDGFEIPYTEYSHNIAPPPGFENVVVDTMENTRRLQEIELDEQSEVSKNTEISDRVSVISSEIGTNGSITGEEEEEEREEHTGRGNEPCPPFINPPGPGVRCDNSLGHSPHGNGLTKGLNDDSTQSSSLLLFQNVFQTEARGVNEYDTGSPSSFLGFQPLAHAPYNDDSADYEVDEGDEDDMIAEANRDVLASDNDGWYGQEFNFYPTSSTDSTYLAGGFFGTDLPKPGFIRNPSLTPISERSEGSLRNSLSIISPNSISHAGISAGPLSAALFTELANDEQITCDETTLTQLQLLNGAKNQEESLKYLTMIASSPSAAPLMVNTADGPIFATGSNSASVVEQSRSPLVALDELGGHHGTDVSTSYVHDNDLGWVMEKRRGGELIQRELVQGAV</sequence>
<feature type="region of interest" description="Disordered" evidence="1">
    <location>
        <begin position="411"/>
        <end position="436"/>
    </location>
</feature>
<evidence type="ECO:0000256" key="1">
    <source>
        <dbReference type="SAM" id="MobiDB-lite"/>
    </source>
</evidence>
<feature type="compositionally biased region" description="Polar residues" evidence="1">
    <location>
        <begin position="221"/>
        <end position="237"/>
    </location>
</feature>
<feature type="compositionally biased region" description="Polar residues" evidence="1">
    <location>
        <begin position="21"/>
        <end position="50"/>
    </location>
</feature>
<protein>
    <submittedName>
        <fullName evidence="2">Uncharacterized protein</fullName>
    </submittedName>
</protein>
<feature type="region of interest" description="Disordered" evidence="1">
    <location>
        <begin position="105"/>
        <end position="156"/>
    </location>
</feature>
<dbReference type="EMBL" id="JAVHNQ010000014">
    <property type="protein sequence ID" value="KAK6332702.1"/>
    <property type="molecule type" value="Genomic_DNA"/>
</dbReference>
<evidence type="ECO:0000313" key="2">
    <source>
        <dbReference type="EMBL" id="KAK6332702.1"/>
    </source>
</evidence>
<feature type="region of interest" description="Disordered" evidence="1">
    <location>
        <begin position="169"/>
        <end position="200"/>
    </location>
</feature>
<feature type="region of interest" description="Disordered" evidence="1">
    <location>
        <begin position="219"/>
        <end position="350"/>
    </location>
</feature>
<dbReference type="AlphaFoldDB" id="A0AAV9U427"/>